<keyword evidence="2" id="KW-1185">Reference proteome</keyword>
<dbReference type="Proteomes" id="UP001596989">
    <property type="component" value="Unassembled WGS sequence"/>
</dbReference>
<name>A0ABW3HR95_9BACL</name>
<proteinExistence type="predicted"/>
<dbReference type="EMBL" id="JBHTJZ010000012">
    <property type="protein sequence ID" value="MFD0960073.1"/>
    <property type="molecule type" value="Genomic_DNA"/>
</dbReference>
<accession>A0ABW3HR95</accession>
<comment type="caution">
    <text evidence="1">The sequence shown here is derived from an EMBL/GenBank/DDBJ whole genome shotgun (WGS) entry which is preliminary data.</text>
</comment>
<dbReference type="RefSeq" id="WP_377564407.1">
    <property type="nucleotide sequence ID" value="NZ_JBHTJZ010000012.1"/>
</dbReference>
<protein>
    <submittedName>
        <fullName evidence="1">Uncharacterized protein</fullName>
    </submittedName>
</protein>
<gene>
    <name evidence="1" type="ORF">ACFQ2I_11770</name>
</gene>
<reference evidence="2" key="1">
    <citation type="journal article" date="2019" name="Int. J. Syst. Evol. Microbiol.">
        <title>The Global Catalogue of Microorganisms (GCM) 10K type strain sequencing project: providing services to taxonomists for standard genome sequencing and annotation.</title>
        <authorList>
            <consortium name="The Broad Institute Genomics Platform"/>
            <consortium name="The Broad Institute Genome Sequencing Center for Infectious Disease"/>
            <person name="Wu L."/>
            <person name="Ma J."/>
        </authorList>
    </citation>
    <scope>NUCLEOTIDE SEQUENCE [LARGE SCALE GENOMIC DNA]</scope>
    <source>
        <strain evidence="2">CCUG 59129</strain>
    </source>
</reference>
<evidence type="ECO:0000313" key="1">
    <source>
        <dbReference type="EMBL" id="MFD0960073.1"/>
    </source>
</evidence>
<organism evidence="1 2">
    <name type="scientific">Paenibacillus chungangensis</name>
    <dbReference type="NCBI Taxonomy" id="696535"/>
    <lineage>
        <taxon>Bacteria</taxon>
        <taxon>Bacillati</taxon>
        <taxon>Bacillota</taxon>
        <taxon>Bacilli</taxon>
        <taxon>Bacillales</taxon>
        <taxon>Paenibacillaceae</taxon>
        <taxon>Paenibacillus</taxon>
    </lineage>
</organism>
<sequence>MTEERVPFIGDHFPKSFVHTTYGDLVLPDAFKGRWFILFSHPETSRLYAQRSLSPFKS</sequence>
<evidence type="ECO:0000313" key="2">
    <source>
        <dbReference type="Proteomes" id="UP001596989"/>
    </source>
</evidence>